<keyword evidence="3" id="KW-1185">Reference proteome</keyword>
<evidence type="ECO:0000313" key="2">
    <source>
        <dbReference type="EMBL" id="WEB39529.1"/>
    </source>
</evidence>
<feature type="region of interest" description="Disordered" evidence="1">
    <location>
        <begin position="40"/>
        <end position="61"/>
    </location>
</feature>
<proteinExistence type="predicted"/>
<dbReference type="RefSeq" id="WP_275307069.1">
    <property type="nucleotide sequence ID" value="NZ_CP095749.1"/>
</dbReference>
<organism evidence="2 3">
    <name type="scientific">Streptomyces yunnanensis</name>
    <dbReference type="NCBI Taxonomy" id="156453"/>
    <lineage>
        <taxon>Bacteria</taxon>
        <taxon>Bacillati</taxon>
        <taxon>Actinomycetota</taxon>
        <taxon>Actinomycetes</taxon>
        <taxon>Kitasatosporales</taxon>
        <taxon>Streptomycetaceae</taxon>
        <taxon>Streptomyces</taxon>
    </lineage>
</organism>
<gene>
    <name evidence="2" type="ORF">MOV08_09770</name>
</gene>
<evidence type="ECO:0000256" key="1">
    <source>
        <dbReference type="SAM" id="MobiDB-lite"/>
    </source>
</evidence>
<name>A0ABY8A4B3_9ACTN</name>
<reference evidence="2 3" key="1">
    <citation type="submission" date="2022-03" db="EMBL/GenBank/DDBJ databases">
        <title>Streptomyces yunnanensis P86,complete genome.</title>
        <authorList>
            <person name="Chen S."/>
            <person name="Zhang Q."/>
        </authorList>
    </citation>
    <scope>NUCLEOTIDE SEQUENCE [LARGE SCALE GENOMIC DNA]</scope>
    <source>
        <strain evidence="2 3">P86</strain>
    </source>
</reference>
<protein>
    <submittedName>
        <fullName evidence="2">Uncharacterized protein</fullName>
    </submittedName>
</protein>
<dbReference type="EMBL" id="CP095749">
    <property type="protein sequence ID" value="WEB39529.1"/>
    <property type="molecule type" value="Genomic_DNA"/>
</dbReference>
<sequence>MSGTTGRLTAKCHTPRFILVPTLREDLEPLVPVDCPVRASRGGSGRPGACPGARAFRLADP</sequence>
<dbReference type="Proteomes" id="UP001218629">
    <property type="component" value="Chromosome"/>
</dbReference>
<accession>A0ABY8A4B3</accession>
<evidence type="ECO:0000313" key="3">
    <source>
        <dbReference type="Proteomes" id="UP001218629"/>
    </source>
</evidence>